<dbReference type="GO" id="GO:0005524">
    <property type="term" value="F:ATP binding"/>
    <property type="evidence" value="ECO:0007669"/>
    <property type="project" value="UniProtKB-KW"/>
</dbReference>
<keyword evidence="23" id="KW-0175">Coiled coil</keyword>
<dbReference type="InterPro" id="IPR001205">
    <property type="entry name" value="RNA-dir_pol_C"/>
</dbReference>
<dbReference type="Pfam" id="PF03510">
    <property type="entry name" value="Peptidase_C24"/>
    <property type="match status" value="1"/>
</dbReference>
<keyword evidence="5" id="KW-0191">Covalent protein-RNA linkage</keyword>
<feature type="domain" description="Peptidase C24" evidence="27">
    <location>
        <begin position="1110"/>
        <end position="1259"/>
    </location>
</feature>
<dbReference type="GO" id="GO:0003968">
    <property type="term" value="F:RNA-directed RNA polymerase activity"/>
    <property type="evidence" value="ECO:0007669"/>
    <property type="project" value="UniProtKB-KW"/>
</dbReference>
<dbReference type="InterPro" id="IPR043502">
    <property type="entry name" value="DNA/RNA_pol_sf"/>
</dbReference>
<evidence type="ECO:0000259" key="27">
    <source>
        <dbReference type="PROSITE" id="PS51894"/>
    </source>
</evidence>
<dbReference type="PRINTS" id="PR00916">
    <property type="entry name" value="2CENDOPTASE"/>
</dbReference>
<dbReference type="Gene3D" id="6.10.250.3230">
    <property type="match status" value="1"/>
</dbReference>
<organism evidence="28">
    <name type="scientific">Chicken calicivirus</name>
    <dbReference type="NCBI Taxonomy" id="1172196"/>
    <lineage>
        <taxon>Viruses</taxon>
        <taxon>Riboviria</taxon>
        <taxon>Orthornavirae</taxon>
        <taxon>Pisuviricota</taxon>
        <taxon>Pisoniviricetes</taxon>
        <taxon>Picornavirales</taxon>
        <taxon>Caliciviridae</taxon>
        <taxon>Bavovirus</taxon>
        <taxon>Bavovirus bavariaense</taxon>
        <taxon>Bavaria virus</taxon>
    </lineage>
</organism>
<evidence type="ECO:0000256" key="10">
    <source>
        <dbReference type="ARBA" id="ARBA00022695"/>
    </source>
</evidence>
<dbReference type="Pfam" id="PF00915">
    <property type="entry name" value="Calici_coat"/>
    <property type="match status" value="1"/>
</dbReference>
<keyword evidence="8" id="KW-0645">Protease</keyword>
<keyword evidence="13" id="KW-0788">Thiol protease</keyword>
<name>A0A8F5PGS9_9CALI</name>
<evidence type="ECO:0000256" key="3">
    <source>
        <dbReference type="ARBA" id="ARBA00020107"/>
    </source>
</evidence>
<evidence type="ECO:0000256" key="23">
    <source>
        <dbReference type="SAM" id="Coils"/>
    </source>
</evidence>
<dbReference type="InterPro" id="IPR014759">
    <property type="entry name" value="Helicase_SF3_ssRNA_vir"/>
</dbReference>
<keyword evidence="14" id="KW-0067">ATP-binding</keyword>
<evidence type="ECO:0000256" key="11">
    <source>
        <dbReference type="ARBA" id="ARBA00022741"/>
    </source>
</evidence>
<dbReference type="InterPro" id="IPR000317">
    <property type="entry name" value="Peptidase_C24"/>
</dbReference>
<comment type="catalytic activity">
    <reaction evidence="22">
        <text>a ribonucleoside 5'-triphosphate + H2O = a ribonucleoside 5'-diphosphate + phosphate + H(+)</text>
        <dbReference type="Rhea" id="RHEA:23680"/>
        <dbReference type="ChEBI" id="CHEBI:15377"/>
        <dbReference type="ChEBI" id="CHEBI:15378"/>
        <dbReference type="ChEBI" id="CHEBI:43474"/>
        <dbReference type="ChEBI" id="CHEBI:57930"/>
        <dbReference type="ChEBI" id="CHEBI:61557"/>
        <dbReference type="EC" id="3.6.1.15"/>
    </reaction>
</comment>
<proteinExistence type="predicted"/>
<accession>A0A8F5PGS9</accession>
<dbReference type="Gene3D" id="1.20.960.20">
    <property type="match status" value="1"/>
</dbReference>
<evidence type="ECO:0000256" key="8">
    <source>
        <dbReference type="ARBA" id="ARBA00022670"/>
    </source>
</evidence>
<sequence>MDSRAEDDLYFAPTLTLQSKAFISDPVSFCSALDQFACLQCAEDFCSFAKHCRTHKRSFSGYRYHARLARLSHSLQCRRYGALSELVDQPVRFKYEVDRVKEYTNCEFCAVLFTATFFERGIPFSAWQRSMPICFRYNRGHSKECRIVPAELAAEALEASTPQEPMETEFAPHGANSSTLHTPCYNPTGWPRDQIVNRNPAPFCNSTQLLSLLSSTFETESCDRSDVVAALTHAFSRYSPQDVYAALTTLNQQLTSGNAESRSRALLGATILWVEKHNLINDFKEPVFNDLAKGNTKPWGERIRDLFDTLVEKAKSFQIYSLLDHMLTIGAEILDSLGDSQSAMDKLMSALKPIPFMALVTAYDGTPTGTVTFLLGFLQLYGLLEADLLGSVATAIVDALSELVSRAMAAVQGVFQPQSSVTLTTALCATLVLILLGHVPRGIADEIRRICVSATSILALIRCVSTIVGLVRSYVAQTHVNGLVDRATKAAVAVASPAVSSYAHSRRKLAQDVAKLNDEVTQALTKHDYSSHHATLKNLQAALAQLTVRINQVEGTGTRFMPPLGIVLCGPPGIGKTTLAKYLLDYYSPNTNHSNFTLHVDHADAYTGEPTCLWDEFDTDRDGDFVETVISMFNTCPMSLNFDLADNKGRSFISEFVVMTTNTQTPLLPDSPRAVAFYRRLIFIDVRCPALDAFIAQNPGIPPPSTLFQKDFSHLVMTRRPYLGYDTAGNTLEGRPSIPQRVSLDMLRREINAYRTQLRSFTPHAGTDNIIRLLVPDKFRAEVRTHLLNHYTTQNSFVKLIEYPTRMDSDLLSNPRGGFTIVTNDVPLDSHPWYRVTAYDLDGNTLNSAFSLSPPLPHDMNNCTGLQLFRSIFHAGAEYPSYIPIEQTFTVRYVAELAVALKQVYGASILPILMQFLFKFTTRSWTALFAALMEINWPKTFHSFRIVTDVAVFTCFSYGSMVIFSNNSQAAICAVPAVPSIRERSPWEKFRIILSGIWRFISRTLNAFATGFALVHYGSILQNNPQPHANATAAQRTYVAGVALTDSEYSTWRRYNTTVDSNATVQDYILARQSLENQHMEVAPRVAALAKWLQSQPGNFVAQNNPAPASPMRPDFIGRLLRDNGSFISWAMHIGNGRWVVNKHCLAEGAVSIDNQPFTLLTEREEDVAVLESYRAPATAKLGCGPPVRDWNMQPLANTFAYRLQQPFFSTGWLGRMLMLPGPGDCGLPYYNAAGEVCGIHTGMYTNTRQVFITSLRATTPTVETWREIPVTNSGRSLGPMRKGTAYHRSLAHPHPYPWENVEPAPYGGSDPRGLMAQEKILATNLVPYVTPPPSINPIIAEAAVTVRRHLASLLSFFGQPSVEPMIASLQRLDLTTSCGPFVAGVKRDHVIVRDGVVELRPGSALDMHFQYALAQASTGQPLENAYALALKDELLPSHKVAQSRKRLLWGTDAGVTLIASMAWGPLLDMLKAACPTSPIAVGCNMDSTYVAASVAQVVGKSTLCLDYSKWDSTMHPAVICHAINLMCDLVTPSPIVDSVRATLTSAPVGYFMDKKVVALRGLPSGTPATSVVNSVCHLIYFTSAYWLAQDQVGMARTPQPLQEAFVRVYGDDCVYGFPPRTATFVNEFVDSLRSLGLQPTAPDKTQNFQLDQPIQFLKRSIMPLGDLVVAPLELSSILQQAVWVKAGVSGDHTSARAASNLQARSVQIQEALYALALHGVDVYQEWLPLFQKTIEVEGLSTVIYSFDEAMSHYTSRYFTGDIASNYLLEDGIATSSVASTFTPHNGDQQQQRAEGASGAGGFSATGDPATAQPGTVNTSYVPTTAVVAAAGGPIPESATLATLGAGAQSTLPPGIQGLFVASARLSWTINMPPRQVIGILKLDPTLNPFLNVLSRMYAGWSGGMLVRIQVSGSGMFGGRLCASLIPPGIDPSSVKLPTAYPHVILDARVTEPVELMVTDIRRGAYHAMDAVEEVSSLLVTVSAPLVNPFQSSQVSQAEVTIFTTPAPDFFFCLLKEPASEIATFANLLGDNTSQWFSNRWRSRIHSFSATNSLRFSYNHFDLAGNTFGWGRGVPGSGDVFKVQNAITSQPHLYAPMFCGTWLSTNGYLSPSVFDLVTTNNMQQGSASATASRPFTGVAGVLIWTTSTGTGLRNSYPETTLLWGEASTTPASNAPFTASATTDVGRFFFSIPTDLQNTGNMIYFYWVPAFIMSDSDASELTILQDPRAPTAYSGRGSSILSLNWDAYIVAPSNTVTGKLSFPCGQPTVCSSLLANAGVSLPSGDYMPCYRLTNAYNSFEIAVRPDGYLTTGAFTGTVDLEATSYDIVFTGFVTTNSVLAGPSAAASASFSRATAPLVTLEHLIADHGNGIGEFPLFD</sequence>
<evidence type="ECO:0000256" key="21">
    <source>
        <dbReference type="ARBA" id="ARBA00046246"/>
    </source>
</evidence>
<evidence type="ECO:0000256" key="18">
    <source>
        <dbReference type="ARBA" id="ARBA00045264"/>
    </source>
</evidence>
<protein>
    <recommendedName>
        <fullName evidence="3">Genome polyprotein</fullName>
    </recommendedName>
</protein>
<dbReference type="GO" id="GO:0003724">
    <property type="term" value="F:RNA helicase activity"/>
    <property type="evidence" value="ECO:0007669"/>
    <property type="project" value="InterPro"/>
</dbReference>
<dbReference type="InterPro" id="IPR007094">
    <property type="entry name" value="RNA-dir_pol_PSvirus"/>
</dbReference>
<dbReference type="CDD" id="cd00009">
    <property type="entry name" value="AAA"/>
    <property type="match status" value="1"/>
</dbReference>
<dbReference type="SMART" id="SM00382">
    <property type="entry name" value="AAA"/>
    <property type="match status" value="1"/>
</dbReference>
<dbReference type="InterPro" id="IPR004005">
    <property type="entry name" value="Calicivirus_coat"/>
</dbReference>
<evidence type="ECO:0000313" key="28">
    <source>
        <dbReference type="EMBL" id="QXO14954.1"/>
    </source>
</evidence>
<evidence type="ECO:0000259" key="26">
    <source>
        <dbReference type="PROSITE" id="PS51218"/>
    </source>
</evidence>
<dbReference type="GO" id="GO:0039694">
    <property type="term" value="P:viral RNA genome replication"/>
    <property type="evidence" value="ECO:0007669"/>
    <property type="project" value="InterPro"/>
</dbReference>
<comment type="function">
    <text evidence="18">Together with NTPase and NS4, initiates the formation of the replication complex. Induces the proliferation of the host smooth ER membranes forming long tubular structures. These remodeled membranes probably form the viral factories that contain the replication complex.</text>
</comment>
<comment type="function">
    <text evidence="21">Probable key protein responsible for the formation of membrane alterations by the virus. Induces the formation of convoluted membranes derived from the host ER. These remodeled membranes probably form the viral factories that contain the replication complex. Together with NS2 and NTPase, initiates the formation of the replication complex.</text>
</comment>
<keyword evidence="11" id="KW-0547">Nucleotide-binding</keyword>
<evidence type="ECO:0000256" key="4">
    <source>
        <dbReference type="ARBA" id="ARBA00022484"/>
    </source>
</evidence>
<dbReference type="GO" id="GO:0030430">
    <property type="term" value="C:host cell cytoplasm"/>
    <property type="evidence" value="ECO:0007669"/>
    <property type="project" value="UniProtKB-SubCell"/>
</dbReference>
<dbReference type="CDD" id="cd23192">
    <property type="entry name" value="Caliciviridae_RdRp"/>
    <property type="match status" value="1"/>
</dbReference>
<dbReference type="InterPro" id="IPR000605">
    <property type="entry name" value="Helicase_SF3_ssDNA/RNA_vir"/>
</dbReference>
<dbReference type="InterPro" id="IPR003593">
    <property type="entry name" value="AAA+_ATPase"/>
</dbReference>
<keyword evidence="17" id="KW-1035">Host cytoplasm</keyword>
<feature type="compositionally biased region" description="Polar residues" evidence="24">
    <location>
        <begin position="1780"/>
        <end position="1793"/>
    </location>
</feature>
<evidence type="ECO:0000256" key="13">
    <source>
        <dbReference type="ARBA" id="ARBA00022807"/>
    </source>
</evidence>
<keyword evidence="9" id="KW-0808">Transferase</keyword>
<keyword evidence="12" id="KW-0378">Hydrolase</keyword>
<feature type="domain" description="RdRp catalytic" evidence="25">
    <location>
        <begin position="1501"/>
        <end position="1626"/>
    </location>
</feature>
<dbReference type="Pfam" id="PF00680">
    <property type="entry name" value="RdRP_1"/>
    <property type="match status" value="1"/>
</dbReference>
<dbReference type="EMBL" id="MW684838">
    <property type="protein sequence ID" value="QXO14954.1"/>
    <property type="molecule type" value="Genomic_RNA"/>
</dbReference>
<evidence type="ECO:0000259" key="25">
    <source>
        <dbReference type="PROSITE" id="PS50507"/>
    </source>
</evidence>
<dbReference type="GO" id="GO:0003723">
    <property type="term" value="F:RNA binding"/>
    <property type="evidence" value="ECO:0007669"/>
    <property type="project" value="InterPro"/>
</dbReference>
<dbReference type="InterPro" id="IPR027417">
    <property type="entry name" value="P-loop_NTPase"/>
</dbReference>
<evidence type="ECO:0000256" key="19">
    <source>
        <dbReference type="ARBA" id="ARBA00045380"/>
    </source>
</evidence>
<dbReference type="SUPFAM" id="SSF52540">
    <property type="entry name" value="P-loop containing nucleoside triphosphate hydrolases"/>
    <property type="match status" value="2"/>
</dbReference>
<dbReference type="Gene3D" id="2.60.120.20">
    <property type="match status" value="1"/>
</dbReference>
<evidence type="ECO:0000256" key="15">
    <source>
        <dbReference type="ARBA" id="ARBA00022844"/>
    </source>
</evidence>
<evidence type="ECO:0000256" key="22">
    <source>
        <dbReference type="ARBA" id="ARBA00047631"/>
    </source>
</evidence>
<feature type="domain" description="SF3 helicase" evidence="26">
    <location>
        <begin position="540"/>
        <end position="701"/>
    </location>
</feature>
<evidence type="ECO:0000256" key="2">
    <source>
        <dbReference type="ARBA" id="ARBA00004328"/>
    </source>
</evidence>
<keyword evidence="7" id="KW-0167">Capsid protein</keyword>
<dbReference type="PRINTS" id="PR00918">
    <property type="entry name" value="CALICVIRUSNS"/>
</dbReference>
<dbReference type="PROSITE" id="PS51894">
    <property type="entry name" value="CV_3CL_PRO"/>
    <property type="match status" value="1"/>
</dbReference>
<evidence type="ECO:0000256" key="24">
    <source>
        <dbReference type="SAM" id="MobiDB-lite"/>
    </source>
</evidence>
<evidence type="ECO:0000256" key="6">
    <source>
        <dbReference type="ARBA" id="ARBA00022553"/>
    </source>
</evidence>
<dbReference type="GO" id="GO:0004197">
    <property type="term" value="F:cysteine-type endopeptidase activity"/>
    <property type="evidence" value="ECO:0007669"/>
    <property type="project" value="InterPro"/>
</dbReference>
<evidence type="ECO:0000256" key="17">
    <source>
        <dbReference type="ARBA" id="ARBA00023200"/>
    </source>
</evidence>
<keyword evidence="10" id="KW-0548">Nucleotidyltransferase</keyword>
<evidence type="ECO:0000256" key="12">
    <source>
        <dbReference type="ARBA" id="ARBA00022801"/>
    </source>
</evidence>
<comment type="function">
    <text evidence="20">Viral genome-linked protein is covalently linked to the 5'-end of the positive-strand, negative-strand genomic RNAs and subgenomic RNA. Acts as a genome-linked replication primer. May recruit ribosome to viral RNA thereby promoting viral proteins translation. Interacts with host translation initiation complex to allow the translation of viral proteins.</text>
</comment>
<feature type="coiled-coil region" evidence="23">
    <location>
        <begin position="506"/>
        <end position="556"/>
    </location>
</feature>
<evidence type="ECO:0000256" key="1">
    <source>
        <dbReference type="ARBA" id="ARBA00004192"/>
    </source>
</evidence>
<dbReference type="SUPFAM" id="SSF56672">
    <property type="entry name" value="DNA/RNA polymerases"/>
    <property type="match status" value="1"/>
</dbReference>
<dbReference type="PROSITE" id="PS50507">
    <property type="entry name" value="RDRP_SSRNA_POS"/>
    <property type="match status" value="1"/>
</dbReference>
<dbReference type="GO" id="GO:0006508">
    <property type="term" value="P:proteolysis"/>
    <property type="evidence" value="ECO:0007669"/>
    <property type="project" value="UniProtKB-KW"/>
</dbReference>
<dbReference type="PROSITE" id="PS51218">
    <property type="entry name" value="SF3_HELICASE_2"/>
    <property type="match status" value="1"/>
</dbReference>
<dbReference type="InterPro" id="IPR029053">
    <property type="entry name" value="Viral_coat"/>
</dbReference>
<dbReference type="Pfam" id="PF00910">
    <property type="entry name" value="RNA_helicase"/>
    <property type="match status" value="1"/>
</dbReference>
<comment type="subcellular location">
    <subcellularLocation>
        <location evidence="1">Host cytoplasm</location>
    </subcellularLocation>
    <subcellularLocation>
        <location evidence="2">Virion</location>
    </subcellularLocation>
</comment>
<dbReference type="GO" id="GO:0019028">
    <property type="term" value="C:viral capsid"/>
    <property type="evidence" value="ECO:0007669"/>
    <property type="project" value="UniProtKB-KW"/>
</dbReference>
<dbReference type="Gene3D" id="3.40.50.300">
    <property type="entry name" value="P-loop containing nucleotide triphosphate hydrolases"/>
    <property type="match status" value="1"/>
</dbReference>
<evidence type="ECO:0000256" key="5">
    <source>
        <dbReference type="ARBA" id="ARBA00022520"/>
    </source>
</evidence>
<evidence type="ECO:0000256" key="7">
    <source>
        <dbReference type="ARBA" id="ARBA00022561"/>
    </source>
</evidence>
<dbReference type="InterPro" id="IPR004004">
    <property type="entry name" value="Helic/Pol/Pept_Calicivir-typ"/>
</dbReference>
<keyword evidence="15" id="KW-0946">Virion</keyword>
<evidence type="ECO:0000256" key="20">
    <source>
        <dbReference type="ARBA" id="ARBA00046180"/>
    </source>
</evidence>
<evidence type="ECO:0000256" key="14">
    <source>
        <dbReference type="ARBA" id="ARBA00022840"/>
    </source>
</evidence>
<keyword evidence="6" id="KW-0597">Phosphoprotein</keyword>
<comment type="function">
    <text evidence="19">Displays NTPase activity, but no helicase activity. Induces the formation of convoluted membranes derived from the host ER. These remodeled membranes probably form the viral factories that contain the replication complex. Together with NS2 and NS4, initiates the formation of the replication complex.</text>
</comment>
<dbReference type="CDD" id="cd00205">
    <property type="entry name" value="rhv_like"/>
    <property type="match status" value="1"/>
</dbReference>
<evidence type="ECO:0000256" key="9">
    <source>
        <dbReference type="ARBA" id="ARBA00022679"/>
    </source>
</evidence>
<dbReference type="InterPro" id="IPR033703">
    <property type="entry name" value="Rhv-like"/>
</dbReference>
<feature type="region of interest" description="Disordered" evidence="24">
    <location>
        <begin position="1780"/>
        <end position="1816"/>
    </location>
</feature>
<evidence type="ECO:0000256" key="16">
    <source>
        <dbReference type="ARBA" id="ARBA00022953"/>
    </source>
</evidence>
<keyword evidence="4" id="KW-0696">RNA-directed RNA polymerase</keyword>
<dbReference type="InterPro" id="IPR043128">
    <property type="entry name" value="Rev_trsase/Diguanyl_cyclase"/>
</dbReference>
<dbReference type="Gene3D" id="3.30.70.270">
    <property type="match status" value="2"/>
</dbReference>
<dbReference type="GO" id="GO:0006351">
    <property type="term" value="P:DNA-templated transcription"/>
    <property type="evidence" value="ECO:0007669"/>
    <property type="project" value="InterPro"/>
</dbReference>
<keyword evidence="16" id="KW-0693">Viral RNA replication</keyword>
<dbReference type="SUPFAM" id="SSF88633">
    <property type="entry name" value="Positive stranded ssRNA viruses"/>
    <property type="match status" value="1"/>
</dbReference>
<reference evidence="28" key="1">
    <citation type="submission" date="2021-02" db="EMBL/GenBank/DDBJ databases">
        <title>Comparative viral metagenomics from chicken feces and farm dust in the Netherlands.</title>
        <authorList>
            <person name="de Rooij M.M.T."/>
            <person name="Messink A.B."/>
            <person name="Wouters I.M."/>
            <person name="Smit L.A.M."/>
            <person name="Heederik D.J.J."/>
            <person name="Koopmans M.P.G."/>
            <person name="Phan M.V.T."/>
        </authorList>
    </citation>
    <scope>NUCLEOTIDE SEQUENCE</scope>
    <source>
        <strain evidence="28">Chicken/NLD/2019/V_M_030_calici_8</strain>
    </source>
</reference>
<dbReference type="GO" id="GO:0017111">
    <property type="term" value="F:ribonucleoside triphosphate phosphatase activity"/>
    <property type="evidence" value="ECO:0007669"/>
    <property type="project" value="UniProtKB-EC"/>
</dbReference>